<keyword evidence="1" id="KW-0732">Signal</keyword>
<evidence type="ECO:0008006" key="3">
    <source>
        <dbReference type="Google" id="ProtNLM"/>
    </source>
</evidence>
<reference evidence="2" key="1">
    <citation type="submission" date="2020-01" db="EMBL/GenBank/DDBJ databases">
        <authorList>
            <person name="Meier V. D."/>
            <person name="Meier V D."/>
        </authorList>
    </citation>
    <scope>NUCLEOTIDE SEQUENCE</scope>
    <source>
        <strain evidence="2">HLG_WM_MAG_02</strain>
    </source>
</reference>
<evidence type="ECO:0000256" key="1">
    <source>
        <dbReference type="SAM" id="SignalP"/>
    </source>
</evidence>
<gene>
    <name evidence="2" type="ORF">HELGO_WM40756</name>
</gene>
<name>A0A6S6TB69_9BACT</name>
<feature type="chain" id="PRO_5027829186" description="Fibronectin type-III domain-containing protein" evidence="1">
    <location>
        <begin position="27"/>
        <end position="323"/>
    </location>
</feature>
<dbReference type="Gene3D" id="2.60.40.10">
    <property type="entry name" value="Immunoglobulins"/>
    <property type="match status" value="1"/>
</dbReference>
<dbReference type="EMBL" id="CACVAZ010000084">
    <property type="protein sequence ID" value="CAA6813596.1"/>
    <property type="molecule type" value="Genomic_DNA"/>
</dbReference>
<proteinExistence type="predicted"/>
<evidence type="ECO:0000313" key="2">
    <source>
        <dbReference type="EMBL" id="CAA6813596.1"/>
    </source>
</evidence>
<feature type="signal peptide" evidence="1">
    <location>
        <begin position="1"/>
        <end position="26"/>
    </location>
</feature>
<dbReference type="AlphaFoldDB" id="A0A6S6TB69"/>
<feature type="non-terminal residue" evidence="2">
    <location>
        <position position="323"/>
    </location>
</feature>
<organism evidence="2">
    <name type="scientific">uncultured Sulfurovum sp</name>
    <dbReference type="NCBI Taxonomy" id="269237"/>
    <lineage>
        <taxon>Bacteria</taxon>
        <taxon>Pseudomonadati</taxon>
        <taxon>Campylobacterota</taxon>
        <taxon>Epsilonproteobacteria</taxon>
        <taxon>Campylobacterales</taxon>
        <taxon>Sulfurovaceae</taxon>
        <taxon>Sulfurovum</taxon>
        <taxon>environmental samples</taxon>
    </lineage>
</organism>
<sequence>MNGLAKQFLWSMFLILLAQSYLFAVATNKTYNGSDFSDGGNNLTNTDFVISGVAQNDTVFNMELDASPEIYGKTAFSSGSAMTGSITVTVDGTNTGSFELRGISLYDYNAGTSNVSVNWFSNINIVGNLLNGGTVTSTNSDLAITTSGSNNGLDESDFDLSSFSGQQISSFEIQFNMLNTSNYIAPDNLTLVGFTITNAQSPAPADTTPPTLSSITHENIAQTTADLKATSNEAGTMYYVVSTSSSTPTADQVIDNTVTGNVKNGSSAVTENTAKTFNVTGLTAGTTYYYYMVAKDASENKSGVSGGDFVTISAINADATLTA</sequence>
<dbReference type="InterPro" id="IPR013783">
    <property type="entry name" value="Ig-like_fold"/>
</dbReference>
<accession>A0A6S6TB69</accession>
<protein>
    <recommendedName>
        <fullName evidence="3">Fibronectin type-III domain-containing protein</fullName>
    </recommendedName>
</protein>